<evidence type="ECO:0000313" key="16">
    <source>
        <dbReference type="EMBL" id="NMM65176.1"/>
    </source>
</evidence>
<protein>
    <recommendedName>
        <fullName evidence="3">histidine kinase</fullName>
        <ecNumber evidence="3">2.7.13.3</ecNumber>
    </recommendedName>
</protein>
<dbReference type="SMART" id="SM00387">
    <property type="entry name" value="HATPase_c"/>
    <property type="match status" value="1"/>
</dbReference>
<accession>A0A7Y0HRG4</accession>
<keyword evidence="9 16" id="KW-0418">Kinase</keyword>
<evidence type="ECO:0000256" key="11">
    <source>
        <dbReference type="ARBA" id="ARBA00022989"/>
    </source>
</evidence>
<keyword evidence="5" id="KW-0597">Phosphoprotein</keyword>
<dbReference type="Pfam" id="PF02518">
    <property type="entry name" value="HATPase_c"/>
    <property type="match status" value="1"/>
</dbReference>
<evidence type="ECO:0000256" key="13">
    <source>
        <dbReference type="ARBA" id="ARBA00023136"/>
    </source>
</evidence>
<dbReference type="GO" id="GO:0005886">
    <property type="term" value="C:plasma membrane"/>
    <property type="evidence" value="ECO:0007669"/>
    <property type="project" value="UniProtKB-SubCell"/>
</dbReference>
<dbReference type="InterPro" id="IPR003594">
    <property type="entry name" value="HATPase_dom"/>
</dbReference>
<feature type="domain" description="Histidine kinase" evidence="15">
    <location>
        <begin position="241"/>
        <end position="453"/>
    </location>
</feature>
<dbReference type="InterPro" id="IPR004358">
    <property type="entry name" value="Sig_transdc_His_kin-like_C"/>
</dbReference>
<dbReference type="PANTHER" id="PTHR45528">
    <property type="entry name" value="SENSOR HISTIDINE KINASE CPXA"/>
    <property type="match status" value="1"/>
</dbReference>
<evidence type="ECO:0000256" key="6">
    <source>
        <dbReference type="ARBA" id="ARBA00022679"/>
    </source>
</evidence>
<keyword evidence="10" id="KW-0067">ATP-binding</keyword>
<dbReference type="Pfam" id="PF00512">
    <property type="entry name" value="HisKA"/>
    <property type="match status" value="1"/>
</dbReference>
<dbReference type="InterPro" id="IPR050398">
    <property type="entry name" value="HssS/ArlS-like"/>
</dbReference>
<name>A0A7Y0HRG4_9CLOT</name>
<evidence type="ECO:0000256" key="9">
    <source>
        <dbReference type="ARBA" id="ARBA00022777"/>
    </source>
</evidence>
<keyword evidence="11 14" id="KW-1133">Transmembrane helix</keyword>
<evidence type="ECO:0000256" key="4">
    <source>
        <dbReference type="ARBA" id="ARBA00022475"/>
    </source>
</evidence>
<evidence type="ECO:0000256" key="14">
    <source>
        <dbReference type="SAM" id="Phobius"/>
    </source>
</evidence>
<dbReference type="SUPFAM" id="SSF55874">
    <property type="entry name" value="ATPase domain of HSP90 chaperone/DNA topoisomerase II/histidine kinase"/>
    <property type="match status" value="1"/>
</dbReference>
<evidence type="ECO:0000256" key="8">
    <source>
        <dbReference type="ARBA" id="ARBA00022741"/>
    </source>
</evidence>
<keyword evidence="13 14" id="KW-0472">Membrane</keyword>
<comment type="subcellular location">
    <subcellularLocation>
        <location evidence="2">Cell membrane</location>
        <topology evidence="2">Multi-pass membrane protein</topology>
    </subcellularLocation>
</comment>
<keyword evidence="7 14" id="KW-0812">Transmembrane</keyword>
<evidence type="ECO:0000256" key="3">
    <source>
        <dbReference type="ARBA" id="ARBA00012438"/>
    </source>
</evidence>
<evidence type="ECO:0000256" key="10">
    <source>
        <dbReference type="ARBA" id="ARBA00022840"/>
    </source>
</evidence>
<dbReference type="EMBL" id="JABBNI010000063">
    <property type="protein sequence ID" value="NMM65176.1"/>
    <property type="molecule type" value="Genomic_DNA"/>
</dbReference>
<keyword evidence="17" id="KW-1185">Reference proteome</keyword>
<proteinExistence type="predicted"/>
<evidence type="ECO:0000256" key="7">
    <source>
        <dbReference type="ARBA" id="ARBA00022692"/>
    </source>
</evidence>
<dbReference type="PRINTS" id="PR00344">
    <property type="entry name" value="BCTRLSENSOR"/>
</dbReference>
<reference evidence="16 17" key="2">
    <citation type="submission" date="2020-06" db="EMBL/GenBank/DDBJ databases">
        <title>Complete Genome Sequence of Clostridium muelleri sp. nov. P21T, an Acid-Alcohol Producing Acetogen Isolated from Old Hay.</title>
        <authorList>
            <person name="Duncan K.E."/>
            <person name="Tanner R.S."/>
        </authorList>
    </citation>
    <scope>NUCLEOTIDE SEQUENCE [LARGE SCALE GENOMIC DNA]</scope>
    <source>
        <strain evidence="16 17">P21</strain>
    </source>
</reference>
<organism evidence="16 17">
    <name type="scientific">Clostridium muellerianum</name>
    <dbReference type="NCBI Taxonomy" id="2716538"/>
    <lineage>
        <taxon>Bacteria</taxon>
        <taxon>Bacillati</taxon>
        <taxon>Bacillota</taxon>
        <taxon>Clostridia</taxon>
        <taxon>Eubacteriales</taxon>
        <taxon>Clostridiaceae</taxon>
        <taxon>Clostridium</taxon>
    </lineage>
</organism>
<sequence>MKGMRKIIMRYVLSAGTIAIILLITNIIVLCLCASSSSKYSNDKYKISEISQGLKKEGNNYTLSNRASNILTDQFQWAMLLNDNGKVIWSKNLPKDIPLSYTSSDIASFSKWYLKDYPTQTWKHENGLFVIGNSKNSIWKAQLEAPEKLVRNGLNWLLAALIINFIVAILLAFLFGIRFFLSLRTVVKGIDDMSKKKPVSLQTKGLLGDLARNINNTSKELLRQQALIEKRDLARNNWISGISHDIRTPLSMIMGYSSSLEDNKKFSEEERNQFSIIRLQSEKIKQLISDLNLTVKLEYEMQPLDIHPFYAAELLRKVVVDYLNNSCDNKYNFELFTSPEAQDCMINGDMRLFERALINIIGNSMKHNDNGCNIYIDLKQEDENCIIEIKDTGLGFKDDILETLNFSTEFPSNKTHGLGLYIVKQIVTSHDGKYNFKNWKNGSCITLHIPSYKK</sequence>
<dbReference type="PROSITE" id="PS50109">
    <property type="entry name" value="HIS_KIN"/>
    <property type="match status" value="1"/>
</dbReference>
<keyword evidence="12" id="KW-0902">Two-component regulatory system</keyword>
<comment type="catalytic activity">
    <reaction evidence="1">
        <text>ATP + protein L-histidine = ADP + protein N-phospho-L-histidine.</text>
        <dbReference type="EC" id="2.7.13.3"/>
    </reaction>
</comment>
<feature type="transmembrane region" description="Helical" evidence="14">
    <location>
        <begin position="12"/>
        <end position="37"/>
    </location>
</feature>
<evidence type="ECO:0000256" key="12">
    <source>
        <dbReference type="ARBA" id="ARBA00023012"/>
    </source>
</evidence>
<comment type="caution">
    <text evidence="16">The sequence shown here is derived from an EMBL/GenBank/DDBJ whole genome shotgun (WGS) entry which is preliminary data.</text>
</comment>
<dbReference type="SUPFAM" id="SSF47384">
    <property type="entry name" value="Homodimeric domain of signal transducing histidine kinase"/>
    <property type="match status" value="1"/>
</dbReference>
<dbReference type="InterPro" id="IPR036097">
    <property type="entry name" value="HisK_dim/P_sf"/>
</dbReference>
<dbReference type="SMART" id="SM00388">
    <property type="entry name" value="HisKA"/>
    <property type="match status" value="1"/>
</dbReference>
<dbReference type="EC" id="2.7.13.3" evidence="3"/>
<dbReference type="Proteomes" id="UP000537131">
    <property type="component" value="Unassembled WGS sequence"/>
</dbReference>
<dbReference type="GO" id="GO:0000155">
    <property type="term" value="F:phosphorelay sensor kinase activity"/>
    <property type="evidence" value="ECO:0007669"/>
    <property type="project" value="InterPro"/>
</dbReference>
<dbReference type="InterPro" id="IPR003661">
    <property type="entry name" value="HisK_dim/P_dom"/>
</dbReference>
<reference evidence="16 17" key="1">
    <citation type="submission" date="2020-04" db="EMBL/GenBank/DDBJ databases">
        <authorList>
            <person name="Doyle D.A."/>
        </authorList>
    </citation>
    <scope>NUCLEOTIDE SEQUENCE [LARGE SCALE GENOMIC DNA]</scope>
    <source>
        <strain evidence="16 17">P21</strain>
    </source>
</reference>
<evidence type="ECO:0000256" key="1">
    <source>
        <dbReference type="ARBA" id="ARBA00000085"/>
    </source>
</evidence>
<evidence type="ECO:0000259" key="15">
    <source>
        <dbReference type="PROSITE" id="PS50109"/>
    </source>
</evidence>
<evidence type="ECO:0000256" key="5">
    <source>
        <dbReference type="ARBA" id="ARBA00022553"/>
    </source>
</evidence>
<keyword evidence="4" id="KW-1003">Cell membrane</keyword>
<evidence type="ECO:0000256" key="2">
    <source>
        <dbReference type="ARBA" id="ARBA00004651"/>
    </source>
</evidence>
<keyword evidence="6" id="KW-0808">Transferase</keyword>
<dbReference type="Gene3D" id="1.10.287.130">
    <property type="match status" value="1"/>
</dbReference>
<feature type="transmembrane region" description="Helical" evidence="14">
    <location>
        <begin position="156"/>
        <end position="181"/>
    </location>
</feature>
<evidence type="ECO:0000313" key="17">
    <source>
        <dbReference type="Proteomes" id="UP000537131"/>
    </source>
</evidence>
<keyword evidence="8" id="KW-0547">Nucleotide-binding</keyword>
<dbReference type="InterPro" id="IPR005467">
    <property type="entry name" value="His_kinase_dom"/>
</dbReference>
<gene>
    <name evidence="16" type="ORF">HBE96_21565</name>
</gene>
<dbReference type="GO" id="GO:0005524">
    <property type="term" value="F:ATP binding"/>
    <property type="evidence" value="ECO:0007669"/>
    <property type="project" value="UniProtKB-KW"/>
</dbReference>
<dbReference type="InterPro" id="IPR036890">
    <property type="entry name" value="HATPase_C_sf"/>
</dbReference>
<dbReference type="PANTHER" id="PTHR45528:SF1">
    <property type="entry name" value="SENSOR HISTIDINE KINASE CPXA"/>
    <property type="match status" value="1"/>
</dbReference>
<dbReference type="Gene3D" id="3.30.565.10">
    <property type="entry name" value="Histidine kinase-like ATPase, C-terminal domain"/>
    <property type="match status" value="1"/>
</dbReference>
<dbReference type="AlphaFoldDB" id="A0A7Y0HRG4"/>
<dbReference type="RefSeq" id="WP_169299764.1">
    <property type="nucleotide sequence ID" value="NZ_JABBNI010000063.1"/>
</dbReference>
<dbReference type="CDD" id="cd00082">
    <property type="entry name" value="HisKA"/>
    <property type="match status" value="1"/>
</dbReference>